<name>A0A176VLH5_MARPO</name>
<evidence type="ECO:0000256" key="5">
    <source>
        <dbReference type="ARBA" id="ARBA00023136"/>
    </source>
</evidence>
<evidence type="ECO:0000313" key="8">
    <source>
        <dbReference type="Proteomes" id="UP000077202"/>
    </source>
</evidence>
<comment type="subcellular location">
    <subcellularLocation>
        <location evidence="1">Membrane</location>
        <topology evidence="1">Multi-pass membrane protein</topology>
    </subcellularLocation>
</comment>
<dbReference type="GO" id="GO:0016020">
    <property type="term" value="C:membrane"/>
    <property type="evidence" value="ECO:0007669"/>
    <property type="project" value="UniProtKB-SubCell"/>
</dbReference>
<dbReference type="GO" id="GO:0005737">
    <property type="term" value="C:cytoplasm"/>
    <property type="evidence" value="ECO:0007669"/>
    <property type="project" value="UniProtKB-ARBA"/>
</dbReference>
<protein>
    <submittedName>
        <fullName evidence="7">Uncharacterized protein</fullName>
    </submittedName>
</protein>
<comment type="similarity">
    <text evidence="2">Belongs to the plant DMP1 protein family.</text>
</comment>
<reference evidence="7" key="1">
    <citation type="submission" date="2016-03" db="EMBL/GenBank/DDBJ databases">
        <title>Mechanisms controlling the formation of the plant cell surface in tip-growing cells are functionally conserved among land plants.</title>
        <authorList>
            <person name="Honkanen S."/>
            <person name="Jones V.A."/>
            <person name="Morieri G."/>
            <person name="Champion C."/>
            <person name="Hetherington A.J."/>
            <person name="Kelly S."/>
            <person name="Saint-Marcoux D."/>
            <person name="Proust H."/>
            <person name="Prescott H."/>
            <person name="Dolan L."/>
        </authorList>
    </citation>
    <scope>NUCLEOTIDE SEQUENCE [LARGE SCALE GENOMIC DNA]</scope>
    <source>
        <tissue evidence="7">Whole gametophyte</tissue>
    </source>
</reference>
<dbReference type="Pfam" id="PF05078">
    <property type="entry name" value="DUF679"/>
    <property type="match status" value="1"/>
</dbReference>
<dbReference type="PANTHER" id="PTHR31621">
    <property type="entry name" value="PROTEIN DMP3"/>
    <property type="match status" value="1"/>
</dbReference>
<dbReference type="EMBL" id="LVLJ01003505">
    <property type="protein sequence ID" value="OAE21253.1"/>
    <property type="molecule type" value="Genomic_DNA"/>
</dbReference>
<feature type="transmembrane region" description="Helical" evidence="6">
    <location>
        <begin position="168"/>
        <end position="187"/>
    </location>
</feature>
<accession>A0A176VLH5</accession>
<proteinExistence type="inferred from homology"/>
<feature type="transmembrane region" description="Helical" evidence="6">
    <location>
        <begin position="232"/>
        <end position="252"/>
    </location>
</feature>
<feature type="transmembrane region" description="Helical" evidence="6">
    <location>
        <begin position="137"/>
        <end position="156"/>
    </location>
</feature>
<gene>
    <name evidence="7" type="ORF">AXG93_2916s1020</name>
</gene>
<sequence length="307" mass="33030">MSQAWGLAREKHGLVSVPQREFSARFAIAACSRQMMLVTAMIQGRSHELCVCSQSPESTCSCTEGGNIGNSGIIDDERAHKWRPRIQYHQAAAVGTRGEVEPLLERDLAAEPATSSDTPLTPWSAFLNNVTNGISNLANLLPTGTFLAFTTIAPIITDNGTCDQPSELWLSVAATIFFAAFCFFSCFTDSFVASDGKVYLGVVTFFGLWTPQLPTGLQPTDQGAYRLKFSDIVYAFLSLAVFTACALMTPNIRSCLFPELSATVVQTVPAVVSFVVSAVFTLFPSKRHGIGFPVSPISSSSQGTTTI</sequence>
<evidence type="ECO:0000256" key="3">
    <source>
        <dbReference type="ARBA" id="ARBA00022692"/>
    </source>
</evidence>
<dbReference type="Proteomes" id="UP000077202">
    <property type="component" value="Unassembled WGS sequence"/>
</dbReference>
<keyword evidence="4 6" id="KW-1133">Transmembrane helix</keyword>
<dbReference type="AlphaFoldDB" id="A0A176VLH5"/>
<feature type="transmembrane region" description="Helical" evidence="6">
    <location>
        <begin position="264"/>
        <end position="283"/>
    </location>
</feature>
<keyword evidence="3 6" id="KW-0812">Transmembrane</keyword>
<organism evidence="7 8">
    <name type="scientific">Marchantia polymorpha subsp. ruderalis</name>
    <dbReference type="NCBI Taxonomy" id="1480154"/>
    <lineage>
        <taxon>Eukaryota</taxon>
        <taxon>Viridiplantae</taxon>
        <taxon>Streptophyta</taxon>
        <taxon>Embryophyta</taxon>
        <taxon>Marchantiophyta</taxon>
        <taxon>Marchantiopsida</taxon>
        <taxon>Marchantiidae</taxon>
        <taxon>Marchantiales</taxon>
        <taxon>Marchantiaceae</taxon>
        <taxon>Marchantia</taxon>
    </lineage>
</organism>
<dbReference type="InterPro" id="IPR007770">
    <property type="entry name" value="DMP"/>
</dbReference>
<keyword evidence="5 6" id="KW-0472">Membrane</keyword>
<evidence type="ECO:0000256" key="6">
    <source>
        <dbReference type="SAM" id="Phobius"/>
    </source>
</evidence>
<dbReference type="GO" id="GO:0010256">
    <property type="term" value="P:endomembrane system organization"/>
    <property type="evidence" value="ECO:0007669"/>
    <property type="project" value="TreeGrafter"/>
</dbReference>
<evidence type="ECO:0000256" key="2">
    <source>
        <dbReference type="ARBA" id="ARBA00008707"/>
    </source>
</evidence>
<keyword evidence="8" id="KW-1185">Reference proteome</keyword>
<comment type="caution">
    <text evidence="7">The sequence shown here is derived from an EMBL/GenBank/DDBJ whole genome shotgun (WGS) entry which is preliminary data.</text>
</comment>
<evidence type="ECO:0000256" key="4">
    <source>
        <dbReference type="ARBA" id="ARBA00022989"/>
    </source>
</evidence>
<evidence type="ECO:0000313" key="7">
    <source>
        <dbReference type="EMBL" id="OAE21253.1"/>
    </source>
</evidence>
<dbReference type="PANTHER" id="PTHR31621:SF37">
    <property type="entry name" value="OS01G0882400 PROTEIN"/>
    <property type="match status" value="1"/>
</dbReference>
<evidence type="ECO:0000256" key="1">
    <source>
        <dbReference type="ARBA" id="ARBA00004141"/>
    </source>
</evidence>